<gene>
    <name evidence="2" type="ORF">CUNI_LOCUS17707</name>
</gene>
<protein>
    <submittedName>
        <fullName evidence="2">Uncharacterized protein</fullName>
    </submittedName>
</protein>
<comment type="caution">
    <text evidence="2">The sequence shown here is derived from an EMBL/GenBank/DDBJ whole genome shotgun (WGS) entry which is preliminary data.</text>
</comment>
<sequence>MAPFPIIIFCAVVMGHAAGQNSRNNVWDLVYFISGDWTNRAQLDGETTGHDLFDSRIIPVSVPALHEETVLLLEDVINGKLFDLYLLVVTQDEKDKNLVHATRYNINVTEKYKPGKFNVDELYNLTMADIHREENCVGSYVRLSDGVFSGTCVMCGQVIGNQHPTFALTVTCDVFTMTVPLSVPVRATTIPYIFRRTGPRYPMINVPEDYLTPCDK</sequence>
<feature type="signal peptide" evidence="1">
    <location>
        <begin position="1"/>
        <end position="19"/>
    </location>
</feature>
<dbReference type="EMBL" id="CAJHNH020005112">
    <property type="protein sequence ID" value="CAG5132149.1"/>
    <property type="molecule type" value="Genomic_DNA"/>
</dbReference>
<name>A0A8S3ZRV5_9EUPU</name>
<dbReference type="AlphaFoldDB" id="A0A8S3ZRV5"/>
<evidence type="ECO:0000256" key="1">
    <source>
        <dbReference type="SAM" id="SignalP"/>
    </source>
</evidence>
<evidence type="ECO:0000313" key="3">
    <source>
        <dbReference type="Proteomes" id="UP000678393"/>
    </source>
</evidence>
<proteinExistence type="predicted"/>
<accession>A0A8S3ZRV5</accession>
<keyword evidence="1" id="KW-0732">Signal</keyword>
<dbReference type="Gene3D" id="2.40.128.590">
    <property type="entry name" value="CpcT/CpeT domain"/>
    <property type="match status" value="1"/>
</dbReference>
<dbReference type="Proteomes" id="UP000678393">
    <property type="component" value="Unassembled WGS sequence"/>
</dbReference>
<feature type="chain" id="PRO_5035741402" evidence="1">
    <location>
        <begin position="20"/>
        <end position="216"/>
    </location>
</feature>
<evidence type="ECO:0000313" key="2">
    <source>
        <dbReference type="EMBL" id="CAG5132149.1"/>
    </source>
</evidence>
<keyword evidence="3" id="KW-1185">Reference proteome</keyword>
<dbReference type="InterPro" id="IPR038672">
    <property type="entry name" value="CpcT/CpeT_sf"/>
</dbReference>
<organism evidence="2 3">
    <name type="scientific">Candidula unifasciata</name>
    <dbReference type="NCBI Taxonomy" id="100452"/>
    <lineage>
        <taxon>Eukaryota</taxon>
        <taxon>Metazoa</taxon>
        <taxon>Spiralia</taxon>
        <taxon>Lophotrochozoa</taxon>
        <taxon>Mollusca</taxon>
        <taxon>Gastropoda</taxon>
        <taxon>Heterobranchia</taxon>
        <taxon>Euthyneura</taxon>
        <taxon>Panpulmonata</taxon>
        <taxon>Eupulmonata</taxon>
        <taxon>Stylommatophora</taxon>
        <taxon>Helicina</taxon>
        <taxon>Helicoidea</taxon>
        <taxon>Geomitridae</taxon>
        <taxon>Candidula</taxon>
    </lineage>
</organism>
<reference evidence="2" key="1">
    <citation type="submission" date="2021-04" db="EMBL/GenBank/DDBJ databases">
        <authorList>
            <consortium name="Molecular Ecology Group"/>
        </authorList>
    </citation>
    <scope>NUCLEOTIDE SEQUENCE</scope>
</reference>